<feature type="disulfide bond" evidence="1">
    <location>
        <begin position="115"/>
        <end position="124"/>
    </location>
</feature>
<accession>A0A6S7GLN1</accession>
<evidence type="ECO:0000313" key="2">
    <source>
        <dbReference type="EMBL" id="CAB3990672.1"/>
    </source>
</evidence>
<proteinExistence type="predicted"/>
<sequence>MNKLIFLDVTSLKTNIIAQFREPTYEVCGLNCADYRFCVAFNYKEKSEGHEWNCQLTNTTQHNFDNNASRKKRVWTFIKDNVDRSQVALCRGEVNECHNGGTMIWDPEKPFKCLCKKGYEGEICEKGDNNINEYEGVHSTRDLKAYIYSHAH</sequence>
<dbReference type="EMBL" id="CACRXK020001704">
    <property type="protein sequence ID" value="CAB3990672.1"/>
    <property type="molecule type" value="Genomic_DNA"/>
</dbReference>
<dbReference type="SUPFAM" id="SSF57196">
    <property type="entry name" value="EGF/Laminin"/>
    <property type="match status" value="1"/>
</dbReference>
<keyword evidence="1" id="KW-0245">EGF-like domain</keyword>
<protein>
    <submittedName>
        <fullName evidence="2">Delta B</fullName>
    </submittedName>
</protein>
<dbReference type="InterPro" id="IPR000742">
    <property type="entry name" value="EGF"/>
</dbReference>
<comment type="caution">
    <text evidence="2">The sequence shown here is derived from an EMBL/GenBank/DDBJ whole genome shotgun (WGS) entry which is preliminary data.</text>
</comment>
<evidence type="ECO:0000313" key="3">
    <source>
        <dbReference type="Proteomes" id="UP001152795"/>
    </source>
</evidence>
<evidence type="ECO:0000256" key="1">
    <source>
        <dbReference type="PROSITE-ProRule" id="PRU00076"/>
    </source>
</evidence>
<dbReference type="OrthoDB" id="10266706at2759"/>
<reference evidence="2" key="1">
    <citation type="submission" date="2020-04" db="EMBL/GenBank/DDBJ databases">
        <authorList>
            <person name="Alioto T."/>
            <person name="Alioto T."/>
            <person name="Gomez Garrido J."/>
        </authorList>
    </citation>
    <scope>NUCLEOTIDE SEQUENCE</scope>
    <source>
        <strain evidence="2">A484AB</strain>
    </source>
</reference>
<dbReference type="Proteomes" id="UP001152795">
    <property type="component" value="Unassembled WGS sequence"/>
</dbReference>
<name>A0A6S7GLN1_PARCT</name>
<comment type="caution">
    <text evidence="1">Lacks conserved residue(s) required for the propagation of feature annotation.</text>
</comment>
<dbReference type="PROSITE" id="PS00022">
    <property type="entry name" value="EGF_1"/>
    <property type="match status" value="1"/>
</dbReference>
<gene>
    <name evidence="2" type="ORF">PACLA_8A060173</name>
</gene>
<dbReference type="PROSITE" id="PS01186">
    <property type="entry name" value="EGF_2"/>
    <property type="match status" value="1"/>
</dbReference>
<keyword evidence="3" id="KW-1185">Reference proteome</keyword>
<dbReference type="Gene3D" id="2.10.25.10">
    <property type="entry name" value="Laminin"/>
    <property type="match status" value="1"/>
</dbReference>
<dbReference type="AlphaFoldDB" id="A0A6S7GLN1"/>
<organism evidence="2 3">
    <name type="scientific">Paramuricea clavata</name>
    <name type="common">Red gorgonian</name>
    <name type="synonym">Violescent sea-whip</name>
    <dbReference type="NCBI Taxonomy" id="317549"/>
    <lineage>
        <taxon>Eukaryota</taxon>
        <taxon>Metazoa</taxon>
        <taxon>Cnidaria</taxon>
        <taxon>Anthozoa</taxon>
        <taxon>Octocorallia</taxon>
        <taxon>Malacalcyonacea</taxon>
        <taxon>Plexauridae</taxon>
        <taxon>Paramuricea</taxon>
    </lineage>
</organism>
<dbReference type="PROSITE" id="PS50026">
    <property type="entry name" value="EGF_3"/>
    <property type="match status" value="1"/>
</dbReference>
<keyword evidence="1" id="KW-1015">Disulfide bond</keyword>